<evidence type="ECO:0000259" key="1">
    <source>
        <dbReference type="Pfam" id="PF01575"/>
    </source>
</evidence>
<proteinExistence type="predicted"/>
<dbReference type="PRINTS" id="PR01483">
    <property type="entry name" value="FASYNTHASE"/>
</dbReference>
<dbReference type="GO" id="GO:0006633">
    <property type="term" value="P:fatty acid biosynthetic process"/>
    <property type="evidence" value="ECO:0007669"/>
    <property type="project" value="InterPro"/>
</dbReference>
<evidence type="ECO:0000313" key="2">
    <source>
        <dbReference type="EMBL" id="RMP07633.1"/>
    </source>
</evidence>
<dbReference type="AlphaFoldDB" id="A0A3M4AL78"/>
<dbReference type="EMBL" id="RBQG01000301">
    <property type="protein sequence ID" value="RMP07633.1"/>
    <property type="molecule type" value="Genomic_DNA"/>
</dbReference>
<dbReference type="InterPro" id="IPR002539">
    <property type="entry name" value="MaoC-like_dom"/>
</dbReference>
<dbReference type="GO" id="GO:0005835">
    <property type="term" value="C:fatty acid synthase complex"/>
    <property type="evidence" value="ECO:0007669"/>
    <property type="project" value="InterPro"/>
</dbReference>
<dbReference type="Pfam" id="PF01575">
    <property type="entry name" value="MaoC_dehydratas"/>
    <property type="match status" value="1"/>
</dbReference>
<name>A0A3M4AL78_9PSED</name>
<evidence type="ECO:0000313" key="3">
    <source>
        <dbReference type="Proteomes" id="UP000267908"/>
    </source>
</evidence>
<dbReference type="InterPro" id="IPR029069">
    <property type="entry name" value="HotDog_dom_sf"/>
</dbReference>
<sequence>MSSRRWMMTAHWRYLNSLQPLSNLFIQAALRRKVTGTQLPDLGLRSWITVDNDKLEAYRKVCGFADSSLLPPTYPHALAFTLQMQLMTSPEFPFPLLGLIHLGNQIRTLRPLGGVSQLYISVQATDLRPHPKGATFTLLTQAEDGMGLLWEEESTLLCTAVHLEDAPVQTPEAYLQPLTELDSWRASAQIGREYAKVSGDYNPIHLSAASAKLFGFPRAIAHGMWLKARALAALEDHLPASNVEISVQFQKPVRLPADVTLSASAAGSHGEFRVEGQEGIVHMIGSWQPATD</sequence>
<reference evidence="2 3" key="1">
    <citation type="submission" date="2018-08" db="EMBL/GenBank/DDBJ databases">
        <title>Recombination of ecologically and evolutionarily significant loci maintains genetic cohesion in the Pseudomonas syringae species complex.</title>
        <authorList>
            <person name="Dillon M."/>
            <person name="Thakur S."/>
            <person name="Almeida R.N.D."/>
            <person name="Weir B.S."/>
            <person name="Guttman D.S."/>
        </authorList>
    </citation>
    <scope>NUCLEOTIDE SEQUENCE [LARGE SCALE GENOMIC DNA]</scope>
    <source>
        <strain evidence="2 3">ICMP 4330</strain>
    </source>
</reference>
<protein>
    <submittedName>
        <fullName evidence="2">MaoC-like domain protein</fullName>
    </submittedName>
</protein>
<accession>A0A3M4AL78</accession>
<dbReference type="PANTHER" id="PTHR43841:SF1">
    <property type="entry name" value="3-HYDROXYACYL-THIOESTER DEHYDRATASE X"/>
    <property type="match status" value="1"/>
</dbReference>
<dbReference type="SUPFAM" id="SSF54637">
    <property type="entry name" value="Thioesterase/thiol ester dehydrase-isomerase"/>
    <property type="match status" value="2"/>
</dbReference>
<comment type="caution">
    <text evidence="2">The sequence shown here is derived from an EMBL/GenBank/DDBJ whole genome shotgun (WGS) entry which is preliminary data.</text>
</comment>
<feature type="domain" description="MaoC-like" evidence="1">
    <location>
        <begin position="192"/>
        <end position="271"/>
    </location>
</feature>
<gene>
    <name evidence="2" type="ORF">ALQ28_03991</name>
</gene>
<dbReference type="InterPro" id="IPR003965">
    <property type="entry name" value="Fatty_acid_synthase"/>
</dbReference>
<dbReference type="GO" id="GO:0004312">
    <property type="term" value="F:fatty acid synthase activity"/>
    <property type="evidence" value="ECO:0007669"/>
    <property type="project" value="InterPro"/>
</dbReference>
<dbReference type="PANTHER" id="PTHR43841">
    <property type="entry name" value="3-HYDROXYACYL-THIOESTER DEHYDRATASE HTDX-RELATED"/>
    <property type="match status" value="1"/>
</dbReference>
<organism evidence="2 3">
    <name type="scientific">Pseudomonas syringae pv. delphinii</name>
    <dbReference type="NCBI Taxonomy" id="192088"/>
    <lineage>
        <taxon>Bacteria</taxon>
        <taxon>Pseudomonadati</taxon>
        <taxon>Pseudomonadota</taxon>
        <taxon>Gammaproteobacteria</taxon>
        <taxon>Pseudomonadales</taxon>
        <taxon>Pseudomonadaceae</taxon>
        <taxon>Pseudomonas</taxon>
    </lineage>
</organism>
<dbReference type="Proteomes" id="UP000267908">
    <property type="component" value="Unassembled WGS sequence"/>
</dbReference>
<dbReference type="Gene3D" id="3.10.129.10">
    <property type="entry name" value="Hotdog Thioesterase"/>
    <property type="match status" value="1"/>
</dbReference>